<dbReference type="Pfam" id="PF00069">
    <property type="entry name" value="Pkinase"/>
    <property type="match status" value="1"/>
</dbReference>
<keyword evidence="5" id="KW-0067">ATP-binding</keyword>
<name>L1IQ55_GUITC</name>
<keyword evidence="3" id="KW-0547">Nucleotide-binding</keyword>
<dbReference type="GO" id="GO:0005524">
    <property type="term" value="F:ATP binding"/>
    <property type="evidence" value="ECO:0007669"/>
    <property type="project" value="UniProtKB-KW"/>
</dbReference>
<dbReference type="PROSITE" id="PS50011">
    <property type="entry name" value="PROTEIN_KINASE_DOM"/>
    <property type="match status" value="1"/>
</dbReference>
<dbReference type="InterPro" id="IPR050660">
    <property type="entry name" value="NEK_Ser/Thr_kinase"/>
</dbReference>
<dbReference type="PANTHER" id="PTHR43671:SF13">
    <property type="entry name" value="SERINE_THREONINE-PROTEIN KINASE NEK2"/>
    <property type="match status" value="1"/>
</dbReference>
<reference evidence="8" key="3">
    <citation type="submission" date="2016-03" db="UniProtKB">
        <authorList>
            <consortium name="EnsemblProtists"/>
        </authorList>
    </citation>
    <scope>IDENTIFICATION</scope>
</reference>
<dbReference type="AlphaFoldDB" id="L1IQ55"/>
<keyword evidence="4" id="KW-0418">Kinase</keyword>
<organism evidence="7">
    <name type="scientific">Guillardia theta (strain CCMP2712)</name>
    <name type="common">Cryptophyte</name>
    <dbReference type="NCBI Taxonomy" id="905079"/>
    <lineage>
        <taxon>Eukaryota</taxon>
        <taxon>Cryptophyceae</taxon>
        <taxon>Pyrenomonadales</taxon>
        <taxon>Geminigeraceae</taxon>
        <taxon>Guillardia</taxon>
    </lineage>
</organism>
<dbReference type="GO" id="GO:0004674">
    <property type="term" value="F:protein serine/threonine kinase activity"/>
    <property type="evidence" value="ECO:0007669"/>
    <property type="project" value="UniProtKB-EC"/>
</dbReference>
<evidence type="ECO:0000256" key="2">
    <source>
        <dbReference type="ARBA" id="ARBA00022679"/>
    </source>
</evidence>
<dbReference type="CDD" id="cd14014">
    <property type="entry name" value="STKc_PknB_like"/>
    <property type="match status" value="1"/>
</dbReference>
<reference evidence="9" key="2">
    <citation type="submission" date="2012-11" db="EMBL/GenBank/DDBJ databases">
        <authorList>
            <person name="Kuo A."/>
            <person name="Curtis B.A."/>
            <person name="Tanifuji G."/>
            <person name="Burki F."/>
            <person name="Gruber A."/>
            <person name="Irimia M."/>
            <person name="Maruyama S."/>
            <person name="Arias M.C."/>
            <person name="Ball S.G."/>
            <person name="Gile G.H."/>
            <person name="Hirakawa Y."/>
            <person name="Hopkins J.F."/>
            <person name="Rensing S.A."/>
            <person name="Schmutz J."/>
            <person name="Symeonidi A."/>
            <person name="Elias M."/>
            <person name="Eveleigh R.J."/>
            <person name="Herman E.K."/>
            <person name="Klute M.J."/>
            <person name="Nakayama T."/>
            <person name="Obornik M."/>
            <person name="Reyes-Prieto A."/>
            <person name="Armbrust E.V."/>
            <person name="Aves S.J."/>
            <person name="Beiko R.G."/>
            <person name="Coutinho P."/>
            <person name="Dacks J.B."/>
            <person name="Durnford D.G."/>
            <person name="Fast N.M."/>
            <person name="Green B.R."/>
            <person name="Grisdale C."/>
            <person name="Hempe F."/>
            <person name="Henrissat B."/>
            <person name="Hoppner M.P."/>
            <person name="Ishida K.-I."/>
            <person name="Kim E."/>
            <person name="Koreny L."/>
            <person name="Kroth P.G."/>
            <person name="Liu Y."/>
            <person name="Malik S.-B."/>
            <person name="Maier U.G."/>
            <person name="McRose D."/>
            <person name="Mock T."/>
            <person name="Neilson J.A."/>
            <person name="Onodera N.T."/>
            <person name="Poole A.M."/>
            <person name="Pritham E.J."/>
            <person name="Richards T.A."/>
            <person name="Rocap G."/>
            <person name="Roy S.W."/>
            <person name="Sarai C."/>
            <person name="Schaack S."/>
            <person name="Shirato S."/>
            <person name="Slamovits C.H."/>
            <person name="Spencer D.F."/>
            <person name="Suzuki S."/>
            <person name="Worden A.Z."/>
            <person name="Zauner S."/>
            <person name="Barry K."/>
            <person name="Bell C."/>
            <person name="Bharti A.K."/>
            <person name="Crow J.A."/>
            <person name="Grimwood J."/>
            <person name="Kramer R."/>
            <person name="Lindquist E."/>
            <person name="Lucas S."/>
            <person name="Salamov A."/>
            <person name="McFadden G.I."/>
            <person name="Lane C.E."/>
            <person name="Keeling P.J."/>
            <person name="Gray M.W."/>
            <person name="Grigoriev I.V."/>
            <person name="Archibald J.M."/>
        </authorList>
    </citation>
    <scope>NUCLEOTIDE SEQUENCE</scope>
    <source>
        <strain evidence="9">CCMP2712</strain>
    </source>
</reference>
<evidence type="ECO:0000256" key="3">
    <source>
        <dbReference type="ARBA" id="ARBA00022741"/>
    </source>
</evidence>
<reference evidence="7 9" key="1">
    <citation type="journal article" date="2012" name="Nature">
        <title>Algal genomes reveal evolutionary mosaicism and the fate of nucleomorphs.</title>
        <authorList>
            <consortium name="DOE Joint Genome Institute"/>
            <person name="Curtis B.A."/>
            <person name="Tanifuji G."/>
            <person name="Burki F."/>
            <person name="Gruber A."/>
            <person name="Irimia M."/>
            <person name="Maruyama S."/>
            <person name="Arias M.C."/>
            <person name="Ball S.G."/>
            <person name="Gile G.H."/>
            <person name="Hirakawa Y."/>
            <person name="Hopkins J.F."/>
            <person name="Kuo A."/>
            <person name="Rensing S.A."/>
            <person name="Schmutz J."/>
            <person name="Symeonidi A."/>
            <person name="Elias M."/>
            <person name="Eveleigh R.J."/>
            <person name="Herman E.K."/>
            <person name="Klute M.J."/>
            <person name="Nakayama T."/>
            <person name="Obornik M."/>
            <person name="Reyes-Prieto A."/>
            <person name="Armbrust E.V."/>
            <person name="Aves S.J."/>
            <person name="Beiko R.G."/>
            <person name="Coutinho P."/>
            <person name="Dacks J.B."/>
            <person name="Durnford D.G."/>
            <person name="Fast N.M."/>
            <person name="Green B.R."/>
            <person name="Grisdale C.J."/>
            <person name="Hempel F."/>
            <person name="Henrissat B."/>
            <person name="Hoppner M.P."/>
            <person name="Ishida K."/>
            <person name="Kim E."/>
            <person name="Koreny L."/>
            <person name="Kroth P.G."/>
            <person name="Liu Y."/>
            <person name="Malik S.B."/>
            <person name="Maier U.G."/>
            <person name="McRose D."/>
            <person name="Mock T."/>
            <person name="Neilson J.A."/>
            <person name="Onodera N.T."/>
            <person name="Poole A.M."/>
            <person name="Pritham E.J."/>
            <person name="Richards T.A."/>
            <person name="Rocap G."/>
            <person name="Roy S.W."/>
            <person name="Sarai C."/>
            <person name="Schaack S."/>
            <person name="Shirato S."/>
            <person name="Slamovits C.H."/>
            <person name="Spencer D.F."/>
            <person name="Suzuki S."/>
            <person name="Worden A.Z."/>
            <person name="Zauner S."/>
            <person name="Barry K."/>
            <person name="Bell C."/>
            <person name="Bharti A.K."/>
            <person name="Crow J.A."/>
            <person name="Grimwood J."/>
            <person name="Kramer R."/>
            <person name="Lindquist E."/>
            <person name="Lucas S."/>
            <person name="Salamov A."/>
            <person name="McFadden G.I."/>
            <person name="Lane C.E."/>
            <person name="Keeling P.J."/>
            <person name="Gray M.W."/>
            <person name="Grigoriev I.V."/>
            <person name="Archibald J.M."/>
        </authorList>
    </citation>
    <scope>NUCLEOTIDE SEQUENCE</scope>
    <source>
        <strain evidence="7 9">CCMP2712</strain>
    </source>
</reference>
<dbReference type="OMA" id="NVITVHE"/>
<dbReference type="SUPFAM" id="SSF56112">
    <property type="entry name" value="Protein kinase-like (PK-like)"/>
    <property type="match status" value="1"/>
</dbReference>
<dbReference type="PaxDb" id="55529-EKX37955"/>
<evidence type="ECO:0000259" key="6">
    <source>
        <dbReference type="PROSITE" id="PS50011"/>
    </source>
</evidence>
<accession>L1IQ55</accession>
<dbReference type="EnsemblProtists" id="EKX37955">
    <property type="protein sequence ID" value="EKX37955"/>
    <property type="gene ID" value="GUITHDRAFT_77586"/>
</dbReference>
<dbReference type="InterPro" id="IPR000719">
    <property type="entry name" value="Prot_kinase_dom"/>
</dbReference>
<feature type="domain" description="Protein kinase" evidence="6">
    <location>
        <begin position="20"/>
        <end position="215"/>
    </location>
</feature>
<dbReference type="Proteomes" id="UP000011087">
    <property type="component" value="Unassembled WGS sequence"/>
</dbReference>
<evidence type="ECO:0000256" key="1">
    <source>
        <dbReference type="ARBA" id="ARBA00012513"/>
    </source>
</evidence>
<dbReference type="InterPro" id="IPR011009">
    <property type="entry name" value="Kinase-like_dom_sf"/>
</dbReference>
<gene>
    <name evidence="7" type="ORF">GUITHDRAFT_77586</name>
</gene>
<dbReference type="Gene3D" id="1.10.510.10">
    <property type="entry name" value="Transferase(Phosphotransferase) domain 1"/>
    <property type="match status" value="1"/>
</dbReference>
<dbReference type="RefSeq" id="XP_005824935.1">
    <property type="nucleotide sequence ID" value="XM_005824878.1"/>
</dbReference>
<evidence type="ECO:0000313" key="7">
    <source>
        <dbReference type="EMBL" id="EKX37955.1"/>
    </source>
</evidence>
<dbReference type="EMBL" id="JH993053">
    <property type="protein sequence ID" value="EKX37955.1"/>
    <property type="molecule type" value="Genomic_DNA"/>
</dbReference>
<evidence type="ECO:0000256" key="4">
    <source>
        <dbReference type="ARBA" id="ARBA00022777"/>
    </source>
</evidence>
<dbReference type="STRING" id="905079.L1IQ55"/>
<feature type="non-terminal residue" evidence="7">
    <location>
        <position position="215"/>
    </location>
</feature>
<keyword evidence="2" id="KW-0808">Transferase</keyword>
<dbReference type="HOGENOM" id="CLU_000288_63_23_1"/>
<evidence type="ECO:0000313" key="8">
    <source>
        <dbReference type="EnsemblProtists" id="EKX37955"/>
    </source>
</evidence>
<sequence length="215" mass="23179">MHLQDNKNDVLLDNGVTYQLEKLNCLAKGSMGKVYKAVCTEDASKIIAVKICLPNGTVDRSKEEAKNLSKIEHKNVVSYIGVGEHQGYVAIGMSLIVGQGYDEYLQADGPLPWKAAGSDMRQVMEGMKHVHSLAILHRDLKPSNLMRKSNGDVIIVDFGLSKSSTSAVTTMVGMLVGTPAYASPEQLQGLPPSASSDVFAIGVILYEAIASRLPF</sequence>
<proteinExistence type="predicted"/>
<protein>
    <recommendedName>
        <fullName evidence="1">non-specific serine/threonine protein kinase</fullName>
        <ecNumber evidence="1">2.7.11.1</ecNumber>
    </recommendedName>
</protein>
<evidence type="ECO:0000256" key="5">
    <source>
        <dbReference type="ARBA" id="ARBA00022840"/>
    </source>
</evidence>
<dbReference type="eggNOG" id="KOG0032">
    <property type="taxonomic scope" value="Eukaryota"/>
</dbReference>
<dbReference type="SMART" id="SM00220">
    <property type="entry name" value="S_TKc"/>
    <property type="match status" value="1"/>
</dbReference>
<dbReference type="KEGG" id="gtt:GUITHDRAFT_77586"/>
<keyword evidence="9" id="KW-1185">Reference proteome</keyword>
<dbReference type="GeneID" id="17294694"/>
<dbReference type="PANTHER" id="PTHR43671">
    <property type="entry name" value="SERINE/THREONINE-PROTEIN KINASE NEK"/>
    <property type="match status" value="1"/>
</dbReference>
<dbReference type="EC" id="2.7.11.1" evidence="1"/>
<dbReference type="OrthoDB" id="544350at2759"/>
<evidence type="ECO:0000313" key="9">
    <source>
        <dbReference type="Proteomes" id="UP000011087"/>
    </source>
</evidence>